<evidence type="ECO:0000313" key="3">
    <source>
        <dbReference type="EMBL" id="KOC65862.1"/>
    </source>
</evidence>
<organism evidence="3 4">
    <name type="scientific">Habropoda laboriosa</name>
    <dbReference type="NCBI Taxonomy" id="597456"/>
    <lineage>
        <taxon>Eukaryota</taxon>
        <taxon>Metazoa</taxon>
        <taxon>Ecdysozoa</taxon>
        <taxon>Arthropoda</taxon>
        <taxon>Hexapoda</taxon>
        <taxon>Insecta</taxon>
        <taxon>Pterygota</taxon>
        <taxon>Neoptera</taxon>
        <taxon>Endopterygota</taxon>
        <taxon>Hymenoptera</taxon>
        <taxon>Apocrita</taxon>
        <taxon>Aculeata</taxon>
        <taxon>Apoidea</taxon>
        <taxon>Anthophila</taxon>
        <taxon>Apidae</taxon>
        <taxon>Habropoda</taxon>
    </lineage>
</organism>
<dbReference type="InterPro" id="IPR003959">
    <property type="entry name" value="ATPase_AAA_core"/>
</dbReference>
<dbReference type="PANTHER" id="PTHR23389">
    <property type="entry name" value="CHROMOSOME TRANSMISSION FIDELITY FACTOR 18"/>
    <property type="match status" value="1"/>
</dbReference>
<dbReference type="GO" id="GO:0061860">
    <property type="term" value="F:DNA clamp unloader activity"/>
    <property type="evidence" value="ECO:0007669"/>
    <property type="project" value="TreeGrafter"/>
</dbReference>
<feature type="domain" description="AAA+ ATPase" evidence="2">
    <location>
        <begin position="769"/>
        <end position="910"/>
    </location>
</feature>
<dbReference type="GO" id="GO:0003677">
    <property type="term" value="F:DNA binding"/>
    <property type="evidence" value="ECO:0007669"/>
    <property type="project" value="TreeGrafter"/>
</dbReference>
<evidence type="ECO:0000259" key="2">
    <source>
        <dbReference type="SMART" id="SM00382"/>
    </source>
</evidence>
<dbReference type="OrthoDB" id="9996895at2759"/>
<reference evidence="3 4" key="1">
    <citation type="submission" date="2015-07" db="EMBL/GenBank/DDBJ databases">
        <title>The genome of Habropoda laboriosa.</title>
        <authorList>
            <person name="Pan H."/>
            <person name="Kapheim K."/>
        </authorList>
    </citation>
    <scope>NUCLEOTIDE SEQUENCE [LARGE SCALE GENOMIC DNA]</scope>
    <source>
        <strain evidence="3">0110345459</strain>
    </source>
</reference>
<dbReference type="SMART" id="SM00382">
    <property type="entry name" value="AAA"/>
    <property type="match status" value="1"/>
</dbReference>
<dbReference type="Proteomes" id="UP000053825">
    <property type="component" value="Unassembled WGS sequence"/>
</dbReference>
<dbReference type="EMBL" id="KQ414657">
    <property type="protein sequence ID" value="KOC65862.1"/>
    <property type="molecule type" value="Genomic_DNA"/>
</dbReference>
<dbReference type="GO" id="GO:0016887">
    <property type="term" value="F:ATP hydrolysis activity"/>
    <property type="evidence" value="ECO:0007669"/>
    <property type="project" value="InterPro"/>
</dbReference>
<feature type="region of interest" description="Disordered" evidence="1">
    <location>
        <begin position="328"/>
        <end position="349"/>
    </location>
</feature>
<evidence type="ECO:0000256" key="1">
    <source>
        <dbReference type="SAM" id="MobiDB-lite"/>
    </source>
</evidence>
<dbReference type="InterPro" id="IPR001611">
    <property type="entry name" value="Leu-rich_rpt"/>
</dbReference>
<dbReference type="STRING" id="597456.A0A0L7R4R2"/>
<name>A0A0L7R4R2_9HYME</name>
<dbReference type="GO" id="GO:0005634">
    <property type="term" value="C:nucleus"/>
    <property type="evidence" value="ECO:0007669"/>
    <property type="project" value="TreeGrafter"/>
</dbReference>
<dbReference type="PANTHER" id="PTHR23389:SF21">
    <property type="entry name" value="ATPASE FAMILY AAA DOMAIN-CONTAINING PROTEIN 5"/>
    <property type="match status" value="1"/>
</dbReference>
<dbReference type="InterPro" id="IPR027417">
    <property type="entry name" value="P-loop_NTPase"/>
</dbReference>
<accession>A0A0L7R4R2</accession>
<sequence length="1132" mass="129844">MKNITQYFVDTVKSNDSISIHSSDEVKEETECKKDSKRKRNRVKIKISRTNAKESVCDIIESSSDMIDKTPSPFAKVNNVSKNLHETPKRVSLSSSKKYNKLSDKSLALETNNLNIKDKKHNKKNNFKICLNNNNKKCKKELSSKTSIDHDVSIHGIIKNRTNTDNIDLLNVNCNNAIRSNREDSNAFQILMSRNKPVQFVSPTKFLLQSEDVNAKKSEKCKEKLKHSKAKLIALADKKGYSRRKLAEIEEGEKIERIIQNRMKFFKEGEKKDTPTTTVLSHKQPPGNLLNYFSKTPVDLTHADIANMSPIVVKADVHMTENSIIHNLHRSNSNNGIQSSKENKRSNLQFSEMDDISIIESENIDISNNKKKQQDKQHSKRKWALRIKLETYENASQDEDSDGDVELFSPRSTVKLNIEHSKQSETIKSKDLGHLSTKNKSRKEMSKQMNECMNLKLKKREQLENSEHNIIISDNKYLKTKPENKYELIEIDKRESTLVKNRKLNNCNNVNLGNIEENKLNQENCVIIDNNSKRKISDKLAPLFIKRRKPDPEVVAARRLFLQSDMTDNNSKSMNRKINVYGILPFPLISHITQSSNADWSGTDTFNISKDVHNEYVPIINVSNFKHLIDHSEIKLKMSEKVNKPKIQETLIEIEKRCSNIKKMWDVISVIVKKESNRATSPKTRNKKNKQLEKKKAMEYKNKEDQSEYYSWPYKYRPKSTQEIVGNEEAAAKLKEWLIGWEATFSNEDVNDEDEFYSSDSNYSRRKENNHVAVLLGPYGCGKTASVYAVAEEFGYTVLELNASSKRTGKKLLKELEEATKSHRIRKDEKASALCNSLLHEVAPKKISQNSLILIEDVDIIFDEDEGFISATYQLASNTKRPIVMTCRDICPHLNKMAPQQNRIYFKDAVGNSVSAFLELISLAETGYRLPFNYITELLNCGDLRKAILQLQYLLLSANKLDSIALLSSLIDIEDSALNLWQIKTQPNLSLIENTASYSASDNMCLDLAEWISNKVVYKNQLNKYINGKQYQDIILKKQLNKAVNFALSQTTSLLLDRQIIATDYLPSVRTICRVEESRVNTNNKRGNRFFHYLYNLKASSTLLKPNILTAACKIMYDKGDNDMHVNEQISS</sequence>
<dbReference type="Pfam" id="PF00004">
    <property type="entry name" value="AAA"/>
    <property type="match status" value="1"/>
</dbReference>
<proteinExistence type="predicted"/>
<dbReference type="InterPro" id="IPR003593">
    <property type="entry name" value="AAA+_ATPase"/>
</dbReference>
<protein>
    <submittedName>
        <fullName evidence="3">ATPase family AAA domain-containing protein 5</fullName>
    </submittedName>
</protein>
<keyword evidence="4" id="KW-1185">Reference proteome</keyword>
<dbReference type="PROSITE" id="PS51450">
    <property type="entry name" value="LRR"/>
    <property type="match status" value="1"/>
</dbReference>
<dbReference type="Gene3D" id="3.40.50.300">
    <property type="entry name" value="P-loop containing nucleotide triphosphate hydrolases"/>
    <property type="match status" value="1"/>
</dbReference>
<dbReference type="GO" id="GO:0005524">
    <property type="term" value="F:ATP binding"/>
    <property type="evidence" value="ECO:0007669"/>
    <property type="project" value="InterPro"/>
</dbReference>
<dbReference type="SUPFAM" id="SSF52540">
    <property type="entry name" value="P-loop containing nucleoside triphosphate hydrolases"/>
    <property type="match status" value="1"/>
</dbReference>
<evidence type="ECO:0000313" key="4">
    <source>
        <dbReference type="Proteomes" id="UP000053825"/>
    </source>
</evidence>
<dbReference type="AlphaFoldDB" id="A0A0L7R4R2"/>
<gene>
    <name evidence="3" type="ORF">WH47_10324</name>
</gene>